<reference evidence="3 4" key="1">
    <citation type="submission" date="2019-04" db="EMBL/GenBank/DDBJ databases">
        <authorList>
            <consortium name="DOE Joint Genome Institute"/>
            <person name="Mondo S."/>
            <person name="Kjaerbolling I."/>
            <person name="Vesth T."/>
            <person name="Frisvad J.C."/>
            <person name="Nybo J.L."/>
            <person name="Theobald S."/>
            <person name="Kildgaard S."/>
            <person name="Isbrandt T."/>
            <person name="Kuo A."/>
            <person name="Sato A."/>
            <person name="Lyhne E.K."/>
            <person name="Kogle M.E."/>
            <person name="Wiebenga A."/>
            <person name="Kun R.S."/>
            <person name="Lubbers R.J."/>
            <person name="Makela M.R."/>
            <person name="Barry K."/>
            <person name="Chovatia M."/>
            <person name="Clum A."/>
            <person name="Daum C."/>
            <person name="Haridas S."/>
            <person name="He G."/>
            <person name="LaButti K."/>
            <person name="Lipzen A."/>
            <person name="Riley R."/>
            <person name="Salamov A."/>
            <person name="Simmons B.A."/>
            <person name="Magnuson J.K."/>
            <person name="Henrissat B."/>
            <person name="Mortensen U.H."/>
            <person name="Larsen T.O."/>
            <person name="Devries R.P."/>
            <person name="Grigoriev I.V."/>
            <person name="Machida M."/>
            <person name="Baker S.E."/>
            <person name="Andersen M.R."/>
            <person name="Cantor M.N."/>
            <person name="Hua S.X."/>
        </authorList>
    </citation>
    <scope>NUCLEOTIDE SEQUENCE [LARGE SCALE GENOMIC DNA]</scope>
    <source>
        <strain evidence="3 4">CBS 119388</strain>
    </source>
</reference>
<gene>
    <name evidence="3" type="ORF">BDV37DRAFT_284628</name>
</gene>
<evidence type="ECO:0000313" key="4">
    <source>
        <dbReference type="Proteomes" id="UP000325579"/>
    </source>
</evidence>
<protein>
    <recommendedName>
        <fullName evidence="5">Cyanovirin-N domain-containing protein</fullName>
    </recommendedName>
</protein>
<evidence type="ECO:0000313" key="3">
    <source>
        <dbReference type="EMBL" id="KAE8402493.1"/>
    </source>
</evidence>
<feature type="region of interest" description="Disordered" evidence="1">
    <location>
        <begin position="56"/>
        <end position="83"/>
    </location>
</feature>
<proteinExistence type="predicted"/>
<keyword evidence="4" id="KW-1185">Reference proteome</keyword>
<evidence type="ECO:0000256" key="2">
    <source>
        <dbReference type="SAM" id="SignalP"/>
    </source>
</evidence>
<evidence type="ECO:0000256" key="1">
    <source>
        <dbReference type="SAM" id="MobiDB-lite"/>
    </source>
</evidence>
<dbReference type="SUPFAM" id="SSF51322">
    <property type="entry name" value="Cyanovirin-N"/>
    <property type="match status" value="1"/>
</dbReference>
<dbReference type="Proteomes" id="UP000325579">
    <property type="component" value="Unassembled WGS sequence"/>
</dbReference>
<dbReference type="GeneID" id="43672229"/>
<feature type="chain" id="PRO_5025004442" description="Cyanovirin-N domain-containing protein" evidence="2">
    <location>
        <begin position="21"/>
        <end position="223"/>
    </location>
</feature>
<name>A0A5N7D955_9EURO</name>
<dbReference type="RefSeq" id="XP_031939812.1">
    <property type="nucleotide sequence ID" value="XM_032087538.1"/>
</dbReference>
<dbReference type="InterPro" id="IPR036673">
    <property type="entry name" value="Cyanovirin-N_sf"/>
</dbReference>
<evidence type="ECO:0008006" key="5">
    <source>
        <dbReference type="Google" id="ProtNLM"/>
    </source>
</evidence>
<keyword evidence="2" id="KW-0732">Signal</keyword>
<feature type="signal peptide" evidence="2">
    <location>
        <begin position="1"/>
        <end position="20"/>
    </location>
</feature>
<organism evidence="3 4">
    <name type="scientific">Aspergillus pseudonomiae</name>
    <dbReference type="NCBI Taxonomy" id="1506151"/>
    <lineage>
        <taxon>Eukaryota</taxon>
        <taxon>Fungi</taxon>
        <taxon>Dikarya</taxon>
        <taxon>Ascomycota</taxon>
        <taxon>Pezizomycotina</taxon>
        <taxon>Eurotiomycetes</taxon>
        <taxon>Eurotiomycetidae</taxon>
        <taxon>Eurotiales</taxon>
        <taxon>Aspergillaceae</taxon>
        <taxon>Aspergillus</taxon>
        <taxon>Aspergillus subgen. Circumdati</taxon>
    </lineage>
</organism>
<dbReference type="EMBL" id="ML736787">
    <property type="protein sequence ID" value="KAE8402493.1"/>
    <property type="molecule type" value="Genomic_DNA"/>
</dbReference>
<accession>A0A5N7D955</accession>
<dbReference type="OrthoDB" id="4510474at2759"/>
<dbReference type="AlphaFoldDB" id="A0A5N7D955"/>
<sequence>MQQALAILALYLSALAVGQGLPMNNFIPPPRPPHPPPVELIATNLHKNCKDFEISSARRDGSVRRPGSPDSTASYSGSEARRMRRADDVDGDVLIANCKNPQGIVHEVTLSLNRCFGWDPENIGLTAQLKYASCFAIAIVAVAVDMDFREADASTVDMREGHSHPILVQYSVPARQTRDYNNQTITLGGVIQYNARSGLISCHGVEGTDLGPVPPAPRGDEAV</sequence>